<sequence>MGAAAARVDDPIAHTHAIGGLITGLVIGALTGAFIIGTGGLGLVAVAAAVGVTAGAAGIGEVVGSMNVTDKVFGANLTGVVKTGSQNVYANGQEAARAHLSTAECASHGPTPQLVVQGSSTVFVNGQPFARVGDMISCSAKIHAGSHNVFVGGATITTDIDLITPEVPGWVHTTLLVAGLASATVLAGPLVALGGLALGMAGGKGGEYVGGLMFGEGSDGQKAMMLAGSMLGGAAGAKGGAWLGNKYIPTPTTPAMAFVKGGVPGVAKFNPANERPNGTKCKCGDPIDVITGDVILEQTDFALPGVLPIVLRRVHTSGNPVGTVFGKAWASTWGQWIEVSNDAELVFHAEDGASMRFAMPDMGASVTHAVYQAVRVTRLDGHFLIEQRHQPALRFEQSAATHWRLAAITDRNANRIALVYTGAVLTEVRHSGGTRLKVEASEHAITRISLLHPEGGQTTLTSYTYHADGELAAIVNSSGLPLTYTYDDAHRLTRWQDRNGVWIGYRYDARGRCEQTSGGGGGHMTGGFVYDDARKVNTYTDSLGHATEYHYNDAYQVIKEVDARGGVSQFDYDANCNLLAVLTPGGAVLRWAYDARGNTVGHIDALSKETVVAYNLLDLPVAVTSPDGKRIERGYDERGNLVRVGGGGAWTRFEHDAQGNVLRVINPAGAQAAFAHDERGLLTSATDWLGNPTRLTRDAFGRVIARTDPQQYTSHYVYNVEGLPLEITLPGGSRHLAKYDPEGNCIARTDALGNVTRHAYGAFDRLTQTTEANGAVTRYEYDTELRLSAVVNPMGERWSYLRNATGQVIAETDFAGRTVHYEVDADGLVIGKRTPSGQHTRYLRNHAGQLIEQIASEGSTRYAYDALGRLESAVNADSDIRFERDAHGRVVRETQNGRSIVSGYDLMGRRTERSSSGGHSSVWEFDANSLPIELTLPDAQMFSFLYDSGGRETGRQLPGGARIEQEYDPLNRPTRQWTGIAADKGRQARTLQERAVNYDGNGNPRKLGDRSTGVVDIGYDSVGRVTQASRGNGGEQYAYDLAGNLIDAIKQKALLDTDDGNADTRGQRVHQRGKLMQAGKVKYEYDLEGRVITRIEGKRWGRQQHWHYVWNSENRLKRVITPDGDAWEYIYDALGRRLTKKQVPSDRAARFTEVEYLWDGHTVAEERRFGRKPDGKGGSDLIEEICAVWDYEPDSFRPLAKTETIRRRGKETSKTYAVVLDHIGTPKELIDADGGIAWQAKSNLWGEIEETTVSQTDCPIRFQGQYYDAESKLAYNWHRYYDASTGRYLTPDPLGLTGGPNPYAYVDNPLSSTDPLGLMDACKSATSGADDAADAGTVTVFRVQGGTPPLASRNIISIDADGNPIIQNTTLNISIGDPLHAAHFQTLRPGSKVVSFEIPKWMDNFIQESAIPQAGYRSNPLNQGGKAPKLVDPTTPGRSYELPSVWAEMLQENAVPGSGKIE</sequence>
<keyword evidence="1" id="KW-0677">Repeat</keyword>
<feature type="domain" description="DUF6531" evidence="5">
    <location>
        <begin position="284"/>
        <end position="357"/>
    </location>
</feature>
<dbReference type="InterPro" id="IPR031325">
    <property type="entry name" value="RHS_repeat"/>
</dbReference>
<feature type="region of interest" description="Disordered" evidence="2">
    <location>
        <begin position="1416"/>
        <end position="1435"/>
    </location>
</feature>
<dbReference type="InterPro" id="IPR008727">
    <property type="entry name" value="PAAR_motif"/>
</dbReference>
<dbReference type="RefSeq" id="WP_099878204.1">
    <property type="nucleotide sequence ID" value="NZ_CP024608.1"/>
</dbReference>
<keyword evidence="3" id="KW-1133">Transmembrane helix</keyword>
<evidence type="ECO:0000256" key="3">
    <source>
        <dbReference type="SAM" id="Phobius"/>
    </source>
</evidence>
<dbReference type="InterPro" id="IPR050708">
    <property type="entry name" value="T6SS_VgrG/RHS"/>
</dbReference>
<evidence type="ECO:0000256" key="2">
    <source>
        <dbReference type="SAM" id="MobiDB-lite"/>
    </source>
</evidence>
<accession>A0A2D2DP45</accession>
<dbReference type="InterPro" id="IPR006530">
    <property type="entry name" value="YD"/>
</dbReference>
<dbReference type="Gene3D" id="2.180.10.10">
    <property type="entry name" value="RHS repeat-associated core"/>
    <property type="match status" value="3"/>
</dbReference>
<evidence type="ECO:0008006" key="9">
    <source>
        <dbReference type="Google" id="ProtNLM"/>
    </source>
</evidence>
<evidence type="ECO:0000259" key="5">
    <source>
        <dbReference type="Pfam" id="PF20148"/>
    </source>
</evidence>
<dbReference type="Pfam" id="PF03527">
    <property type="entry name" value="RHS"/>
    <property type="match status" value="1"/>
</dbReference>
<keyword evidence="8" id="KW-1185">Reference proteome</keyword>
<gene>
    <name evidence="7" type="ORF">CR152_21240</name>
</gene>
<evidence type="ECO:0000259" key="6">
    <source>
        <dbReference type="Pfam" id="PF25023"/>
    </source>
</evidence>
<keyword evidence="3" id="KW-0472">Membrane</keyword>
<dbReference type="KEGG" id="mass:CR152_21240"/>
<dbReference type="CDD" id="cd14742">
    <property type="entry name" value="PAAR_RHS"/>
    <property type="match status" value="1"/>
</dbReference>
<organism evidence="7 8">
    <name type="scientific">Massilia violaceinigra</name>
    <dbReference type="NCBI Taxonomy" id="2045208"/>
    <lineage>
        <taxon>Bacteria</taxon>
        <taxon>Pseudomonadati</taxon>
        <taxon>Pseudomonadota</taxon>
        <taxon>Betaproteobacteria</taxon>
        <taxon>Burkholderiales</taxon>
        <taxon>Oxalobacteraceae</taxon>
        <taxon>Telluria group</taxon>
        <taxon>Massilia</taxon>
    </lineage>
</organism>
<feature type="transmembrane region" description="Helical" evidence="3">
    <location>
        <begin position="43"/>
        <end position="63"/>
    </location>
</feature>
<dbReference type="InterPro" id="IPR001826">
    <property type="entry name" value="RHS"/>
</dbReference>
<feature type="domain" description="RHS protein conserved region" evidence="4">
    <location>
        <begin position="1219"/>
        <end position="1248"/>
    </location>
</feature>
<evidence type="ECO:0000313" key="7">
    <source>
        <dbReference type="EMBL" id="ATQ76755.1"/>
    </source>
</evidence>
<dbReference type="Pfam" id="PF20148">
    <property type="entry name" value="DUF6531"/>
    <property type="match status" value="1"/>
</dbReference>
<dbReference type="OrthoDB" id="8553452at2"/>
<feature type="domain" description="Teneurin-like YD-shell" evidence="6">
    <location>
        <begin position="1019"/>
        <end position="1143"/>
    </location>
</feature>
<dbReference type="InterPro" id="IPR045351">
    <property type="entry name" value="DUF6531"/>
</dbReference>
<evidence type="ECO:0000259" key="4">
    <source>
        <dbReference type="Pfam" id="PF03527"/>
    </source>
</evidence>
<reference evidence="7" key="1">
    <citation type="submission" date="2017-10" db="EMBL/GenBank/DDBJ databases">
        <title>Massilia psychrophilum sp. nov., a novel purple-pigmented bacterium isolated from Tianshan glacier, Xinjiang Municipality, China.</title>
        <authorList>
            <person name="Wang H."/>
        </authorList>
    </citation>
    <scope>NUCLEOTIDE SEQUENCE [LARGE SCALE GENOMIC DNA]</scope>
    <source>
        <strain evidence="7">B2</strain>
    </source>
</reference>
<dbReference type="InterPro" id="IPR056823">
    <property type="entry name" value="TEN-like_YD-shell"/>
</dbReference>
<feature type="transmembrane region" description="Helical" evidence="3">
    <location>
        <begin position="17"/>
        <end position="36"/>
    </location>
</feature>
<dbReference type="Gene3D" id="2.60.200.60">
    <property type="match status" value="1"/>
</dbReference>
<protein>
    <recommendedName>
        <fullName evidence="9">Type IV secretion protein Rhs</fullName>
    </recommendedName>
</protein>
<dbReference type="Proteomes" id="UP000229897">
    <property type="component" value="Chromosome"/>
</dbReference>
<dbReference type="NCBIfam" id="TIGR03696">
    <property type="entry name" value="Rhs_assc_core"/>
    <property type="match status" value="1"/>
</dbReference>
<evidence type="ECO:0000256" key="1">
    <source>
        <dbReference type="ARBA" id="ARBA00022737"/>
    </source>
</evidence>
<dbReference type="PANTHER" id="PTHR32305">
    <property type="match status" value="1"/>
</dbReference>
<dbReference type="InterPro" id="IPR022385">
    <property type="entry name" value="Rhs_assc_core"/>
</dbReference>
<evidence type="ECO:0000313" key="8">
    <source>
        <dbReference type="Proteomes" id="UP000229897"/>
    </source>
</evidence>
<dbReference type="PANTHER" id="PTHR32305:SF15">
    <property type="entry name" value="PROTEIN RHSA-RELATED"/>
    <property type="match status" value="1"/>
</dbReference>
<feature type="domain" description="Teneurin-like YD-shell" evidence="6">
    <location>
        <begin position="472"/>
        <end position="651"/>
    </location>
</feature>
<keyword evidence="3" id="KW-0812">Transmembrane</keyword>
<proteinExistence type="predicted"/>
<name>A0A2D2DP45_9BURK</name>
<dbReference type="Pfam" id="PF25023">
    <property type="entry name" value="TEN_YD-shell"/>
    <property type="match status" value="2"/>
</dbReference>
<dbReference type="EMBL" id="CP024608">
    <property type="protein sequence ID" value="ATQ76755.1"/>
    <property type="molecule type" value="Genomic_DNA"/>
</dbReference>
<dbReference type="NCBIfam" id="TIGR01643">
    <property type="entry name" value="YD_repeat_2x"/>
    <property type="match status" value="8"/>
</dbReference>
<dbReference type="Pfam" id="PF05488">
    <property type="entry name" value="PAAR_motif"/>
    <property type="match status" value="1"/>
</dbReference>
<dbReference type="Pfam" id="PF05593">
    <property type="entry name" value="RHS_repeat"/>
    <property type="match status" value="4"/>
</dbReference>